<feature type="non-terminal residue" evidence="1">
    <location>
        <position position="1"/>
    </location>
</feature>
<keyword evidence="2" id="KW-1185">Reference proteome</keyword>
<protein>
    <submittedName>
        <fullName evidence="1">17207_t:CDS:1</fullName>
    </submittedName>
</protein>
<dbReference type="Proteomes" id="UP000789366">
    <property type="component" value="Unassembled WGS sequence"/>
</dbReference>
<dbReference type="EMBL" id="CAJVPW010037554">
    <property type="protein sequence ID" value="CAG8740204.1"/>
    <property type="molecule type" value="Genomic_DNA"/>
</dbReference>
<organism evidence="1 2">
    <name type="scientific">Cetraspora pellucida</name>
    <dbReference type="NCBI Taxonomy" id="1433469"/>
    <lineage>
        <taxon>Eukaryota</taxon>
        <taxon>Fungi</taxon>
        <taxon>Fungi incertae sedis</taxon>
        <taxon>Mucoromycota</taxon>
        <taxon>Glomeromycotina</taxon>
        <taxon>Glomeromycetes</taxon>
        <taxon>Diversisporales</taxon>
        <taxon>Gigasporaceae</taxon>
        <taxon>Cetraspora</taxon>
    </lineage>
</organism>
<name>A0ACA9Q6V6_9GLOM</name>
<evidence type="ECO:0000313" key="1">
    <source>
        <dbReference type="EMBL" id="CAG8740204.1"/>
    </source>
</evidence>
<gene>
    <name evidence="1" type="ORF">SPELUC_LOCUS13740</name>
</gene>
<feature type="non-terminal residue" evidence="1">
    <location>
        <position position="93"/>
    </location>
</feature>
<sequence length="93" mass="10692">GVRDLWDAYLPALTEDFVYAAQQLGQNATPEDPLIISCALLEIEDHIRQCGKSLEDFPELPAIYYDLLDCNRQTQLFIEETTFSQDKLQQILE</sequence>
<accession>A0ACA9Q6V6</accession>
<reference evidence="1" key="1">
    <citation type="submission" date="2021-06" db="EMBL/GenBank/DDBJ databases">
        <authorList>
            <person name="Kallberg Y."/>
            <person name="Tangrot J."/>
            <person name="Rosling A."/>
        </authorList>
    </citation>
    <scope>NUCLEOTIDE SEQUENCE</scope>
    <source>
        <strain evidence="1">28 12/20/2015</strain>
    </source>
</reference>
<comment type="caution">
    <text evidence="1">The sequence shown here is derived from an EMBL/GenBank/DDBJ whole genome shotgun (WGS) entry which is preliminary data.</text>
</comment>
<proteinExistence type="predicted"/>
<evidence type="ECO:0000313" key="2">
    <source>
        <dbReference type="Proteomes" id="UP000789366"/>
    </source>
</evidence>